<feature type="transmembrane region" description="Helical" evidence="1">
    <location>
        <begin position="20"/>
        <end position="42"/>
    </location>
</feature>
<proteinExistence type="predicted"/>
<accession>A0AAE1MC70</accession>
<evidence type="ECO:0000313" key="2">
    <source>
        <dbReference type="EMBL" id="KAK4259764.1"/>
    </source>
</evidence>
<sequence length="101" mass="11381">MSGIDLNPPTNSGHRAPRVGAYYFVLRSSYVIAAINTSEAVLVFQVSKARRRRKFPYRMVELFVYLGCTGIVVFLHGANFLFHLLSRPFHVRSLSFLGFAG</sequence>
<comment type="caution">
    <text evidence="2">The sequence shown here is derived from an EMBL/GenBank/DDBJ whole genome shotgun (WGS) entry which is preliminary data.</text>
</comment>
<keyword evidence="3" id="KW-1185">Reference proteome</keyword>
<dbReference type="EMBL" id="JAWXYG010000011">
    <property type="protein sequence ID" value="KAK4259764.1"/>
    <property type="molecule type" value="Genomic_DNA"/>
</dbReference>
<evidence type="ECO:0000313" key="3">
    <source>
        <dbReference type="Proteomes" id="UP001293593"/>
    </source>
</evidence>
<dbReference type="Proteomes" id="UP001293593">
    <property type="component" value="Unassembled WGS sequence"/>
</dbReference>
<keyword evidence="1" id="KW-1133">Transmembrane helix</keyword>
<protein>
    <submittedName>
        <fullName evidence="2">Uncharacterized protein</fullName>
    </submittedName>
</protein>
<dbReference type="AlphaFoldDB" id="A0AAE1MC70"/>
<organism evidence="2 3">
    <name type="scientific">Acacia crassicarpa</name>
    <name type="common">northern wattle</name>
    <dbReference type="NCBI Taxonomy" id="499986"/>
    <lineage>
        <taxon>Eukaryota</taxon>
        <taxon>Viridiplantae</taxon>
        <taxon>Streptophyta</taxon>
        <taxon>Embryophyta</taxon>
        <taxon>Tracheophyta</taxon>
        <taxon>Spermatophyta</taxon>
        <taxon>Magnoliopsida</taxon>
        <taxon>eudicotyledons</taxon>
        <taxon>Gunneridae</taxon>
        <taxon>Pentapetalae</taxon>
        <taxon>rosids</taxon>
        <taxon>fabids</taxon>
        <taxon>Fabales</taxon>
        <taxon>Fabaceae</taxon>
        <taxon>Caesalpinioideae</taxon>
        <taxon>mimosoid clade</taxon>
        <taxon>Acacieae</taxon>
        <taxon>Acacia</taxon>
    </lineage>
</organism>
<gene>
    <name evidence="2" type="ORF">QN277_006063</name>
</gene>
<reference evidence="2" key="1">
    <citation type="submission" date="2023-10" db="EMBL/GenBank/DDBJ databases">
        <title>Chromosome-level genome of the transformable northern wattle, Acacia crassicarpa.</title>
        <authorList>
            <person name="Massaro I."/>
            <person name="Sinha N.R."/>
            <person name="Poethig S."/>
            <person name="Leichty A.R."/>
        </authorList>
    </citation>
    <scope>NUCLEOTIDE SEQUENCE</scope>
    <source>
        <strain evidence="2">Acra3RX</strain>
        <tissue evidence="2">Leaf</tissue>
    </source>
</reference>
<evidence type="ECO:0000256" key="1">
    <source>
        <dbReference type="SAM" id="Phobius"/>
    </source>
</evidence>
<keyword evidence="1" id="KW-0472">Membrane</keyword>
<name>A0AAE1MC70_9FABA</name>
<keyword evidence="1" id="KW-0812">Transmembrane</keyword>
<feature type="transmembrane region" description="Helical" evidence="1">
    <location>
        <begin position="62"/>
        <end position="85"/>
    </location>
</feature>